<dbReference type="InterPro" id="IPR029016">
    <property type="entry name" value="GAF-like_dom_sf"/>
</dbReference>
<evidence type="ECO:0000256" key="3">
    <source>
        <dbReference type="ARBA" id="ARBA00012438"/>
    </source>
</evidence>
<dbReference type="Pfam" id="PF01590">
    <property type="entry name" value="GAF"/>
    <property type="match status" value="1"/>
</dbReference>
<dbReference type="SUPFAM" id="SSF47384">
    <property type="entry name" value="Homodimeric domain of signal transducing histidine kinase"/>
    <property type="match status" value="1"/>
</dbReference>
<organism evidence="14 15">
    <name type="scientific">Acidisphaera rubrifaciens HS-AP3</name>
    <dbReference type="NCBI Taxonomy" id="1231350"/>
    <lineage>
        <taxon>Bacteria</taxon>
        <taxon>Pseudomonadati</taxon>
        <taxon>Pseudomonadota</taxon>
        <taxon>Alphaproteobacteria</taxon>
        <taxon>Acetobacterales</taxon>
        <taxon>Acetobacteraceae</taxon>
        <taxon>Acidisphaera</taxon>
    </lineage>
</organism>
<feature type="domain" description="PAS" evidence="12">
    <location>
        <begin position="330"/>
        <end position="400"/>
    </location>
</feature>
<dbReference type="PRINTS" id="PR00344">
    <property type="entry name" value="BCTRLSENSOR"/>
</dbReference>
<feature type="modified residue" description="4-aspartylphosphate" evidence="7">
    <location>
        <position position="790"/>
    </location>
</feature>
<feature type="domain" description="Phytochrome chromophore attachment site" evidence="9">
    <location>
        <begin position="262"/>
        <end position="313"/>
    </location>
</feature>
<evidence type="ECO:0000259" key="13">
    <source>
        <dbReference type="PROSITE" id="PS50113"/>
    </source>
</evidence>
<keyword evidence="8" id="KW-0175">Coiled coil</keyword>
<evidence type="ECO:0000256" key="8">
    <source>
        <dbReference type="SAM" id="Coils"/>
    </source>
</evidence>
<dbReference type="PROSITE" id="PS50046">
    <property type="entry name" value="PHYTOCHROME_2"/>
    <property type="match status" value="1"/>
</dbReference>
<evidence type="ECO:0000256" key="7">
    <source>
        <dbReference type="PROSITE-ProRule" id="PRU00169"/>
    </source>
</evidence>
<evidence type="ECO:0000256" key="2">
    <source>
        <dbReference type="ARBA" id="ARBA00006402"/>
    </source>
</evidence>
<evidence type="ECO:0000313" key="15">
    <source>
        <dbReference type="Proteomes" id="UP000032680"/>
    </source>
</evidence>
<evidence type="ECO:0000256" key="5">
    <source>
        <dbReference type="ARBA" id="ARBA00022679"/>
    </source>
</evidence>
<evidence type="ECO:0000256" key="1">
    <source>
        <dbReference type="ARBA" id="ARBA00000085"/>
    </source>
</evidence>
<dbReference type="CDD" id="cd00130">
    <property type="entry name" value="PAS"/>
    <property type="match status" value="1"/>
</dbReference>
<dbReference type="InterPro" id="IPR013655">
    <property type="entry name" value="PAS_fold_3"/>
</dbReference>
<dbReference type="InterPro" id="IPR003018">
    <property type="entry name" value="GAF"/>
</dbReference>
<dbReference type="Proteomes" id="UP000032680">
    <property type="component" value="Unassembled WGS sequence"/>
</dbReference>
<evidence type="ECO:0000259" key="10">
    <source>
        <dbReference type="PROSITE" id="PS50109"/>
    </source>
</evidence>
<feature type="coiled-coil region" evidence="8">
    <location>
        <begin position="450"/>
        <end position="484"/>
    </location>
</feature>
<dbReference type="FunFam" id="3.30.450.20:FF:000099">
    <property type="entry name" value="Sensory box sensor histidine kinase"/>
    <property type="match status" value="1"/>
</dbReference>
<evidence type="ECO:0000259" key="12">
    <source>
        <dbReference type="PROSITE" id="PS50112"/>
    </source>
</evidence>
<feature type="domain" description="PAC" evidence="13">
    <location>
        <begin position="403"/>
        <end position="455"/>
    </location>
</feature>
<dbReference type="InterPro" id="IPR013656">
    <property type="entry name" value="PAS_4"/>
</dbReference>
<evidence type="ECO:0000259" key="11">
    <source>
        <dbReference type="PROSITE" id="PS50110"/>
    </source>
</evidence>
<keyword evidence="5" id="KW-0808">Transferase</keyword>
<dbReference type="InterPro" id="IPR003661">
    <property type="entry name" value="HisK_dim/P_dom"/>
</dbReference>
<dbReference type="InterPro" id="IPR003594">
    <property type="entry name" value="HATPase_dom"/>
</dbReference>
<dbReference type="Pfam" id="PF08447">
    <property type="entry name" value="PAS_3"/>
    <property type="match status" value="1"/>
</dbReference>
<dbReference type="SUPFAM" id="SSF55874">
    <property type="entry name" value="ATPase domain of HSP90 chaperone/DNA topoisomerase II/histidine kinase"/>
    <property type="match status" value="1"/>
</dbReference>
<evidence type="ECO:0000256" key="6">
    <source>
        <dbReference type="ARBA" id="ARBA00022777"/>
    </source>
</evidence>
<dbReference type="SMART" id="SM00065">
    <property type="entry name" value="GAF"/>
    <property type="match status" value="1"/>
</dbReference>
<evidence type="ECO:0000256" key="4">
    <source>
        <dbReference type="ARBA" id="ARBA00022553"/>
    </source>
</evidence>
<dbReference type="Pfam" id="PF08448">
    <property type="entry name" value="PAS_4"/>
    <property type="match status" value="1"/>
</dbReference>
<dbReference type="PROSITE" id="PS50113">
    <property type="entry name" value="PAC"/>
    <property type="match status" value="1"/>
</dbReference>
<dbReference type="InterPro" id="IPR035965">
    <property type="entry name" value="PAS-like_dom_sf"/>
</dbReference>
<dbReference type="EMBL" id="BANB01000219">
    <property type="protein sequence ID" value="GAN77020.1"/>
    <property type="molecule type" value="Genomic_DNA"/>
</dbReference>
<gene>
    <name evidence="14" type="ORF">Asru_0219_04</name>
</gene>
<dbReference type="Gene3D" id="3.40.50.2300">
    <property type="match status" value="1"/>
</dbReference>
<proteinExistence type="inferred from homology"/>
<dbReference type="InterPro" id="IPR000700">
    <property type="entry name" value="PAS-assoc_C"/>
</dbReference>
<comment type="similarity">
    <text evidence="2">In the N-terminal section; belongs to the phytochrome family.</text>
</comment>
<dbReference type="GO" id="GO:0000155">
    <property type="term" value="F:phosphorelay sensor kinase activity"/>
    <property type="evidence" value="ECO:0007669"/>
    <property type="project" value="InterPro"/>
</dbReference>
<dbReference type="InterPro" id="IPR036890">
    <property type="entry name" value="HATPase_C_sf"/>
</dbReference>
<dbReference type="SUPFAM" id="SSF55785">
    <property type="entry name" value="PYP-like sensor domain (PAS domain)"/>
    <property type="match status" value="2"/>
</dbReference>
<dbReference type="OrthoDB" id="9796100at2"/>
<dbReference type="InterPro" id="IPR036097">
    <property type="entry name" value="HisK_dim/P_sf"/>
</dbReference>
<name>A0A0D6P5H2_9PROT</name>
<comment type="catalytic activity">
    <reaction evidence="1">
        <text>ATP + protein L-histidine = ADP + protein N-phospho-L-histidine.</text>
        <dbReference type="EC" id="2.7.13.3"/>
    </reaction>
</comment>
<dbReference type="NCBIfam" id="TIGR00229">
    <property type="entry name" value="sensory_box"/>
    <property type="match status" value="1"/>
</dbReference>
<dbReference type="InterPro" id="IPR004358">
    <property type="entry name" value="Sig_transdc_His_kin-like_C"/>
</dbReference>
<dbReference type="InterPro" id="IPR016132">
    <property type="entry name" value="Phyto_chromo_attachment"/>
</dbReference>
<evidence type="ECO:0000313" key="14">
    <source>
        <dbReference type="EMBL" id="GAN77020.1"/>
    </source>
</evidence>
<dbReference type="CDD" id="cd18161">
    <property type="entry name" value="REC_hyHK_blue-like"/>
    <property type="match status" value="1"/>
</dbReference>
<dbReference type="InterPro" id="IPR011006">
    <property type="entry name" value="CheY-like_superfamily"/>
</dbReference>
<feature type="domain" description="Response regulatory" evidence="11">
    <location>
        <begin position="739"/>
        <end position="856"/>
    </location>
</feature>
<dbReference type="SMART" id="SM00448">
    <property type="entry name" value="REC"/>
    <property type="match status" value="1"/>
</dbReference>
<sequence length="862" mass="94494">MAGGIGFLSGGGALGDLMRTRDWADSPLGPPGAWPPNLKNAVGLLLGAEAQVVMFWGPQFVALYNTAYAPTIGSKHPAALGRPAQEYWSELWDDLHPLLRRVREEGETVSARDRPFVIDRHGYLEDVWFDISYSPVRSETGGVDGILCIVRETTDKVITAKRQAFLVSLADRLALLSEPAAVKAAAAELLGTWLDAGRAGYAELDEDLDRVAVADDWTAGAMPSMAGLHRLSEFGPEVQAAFRAGRTLVIGDATRDAVAAGHRATFAGVSVVAALAVPLVKDGRVVAALFVHDAKPRRWRDGEVQLVQEAAQRTWAAVEQARAEALLRESEAKFQAIANSIDQMIWSTRPDGYHDYYNDRWYEYTGVPHGTTDGEAWNGVFHPDDRERAWSTWRACLDTGAPYHIEYRLRHRTGVYRWVIGRAQCVRDAAGRITRWYGTCTDIHDRKMAEAALQDLNETLEARIAAAIAERQTVEEALRQAQKMEAVGQLTGGVAHDFNNLLQIVVGNLEMLQRNLPPEQPRLRRATEAAMTGARRAATLTQRLLAFSRRQPLEPKPINANTLVSGMAELLARTLGETISLETVQGAGLWRVEADPNQLESAILNLAVNARDAMPDGGRLTIETTNTHLDRAYAADHAEVQPGQYVLISVSDTGIGMDRETVGRVFEPFFTTKEVGRGTGLGLSMVYGFVKQSGGHVKIYSEPGEGTTVKIYLPRLVGEAAESPTGEESHAPEGTRNETVLVVEDDEDVRSYSVEMLRELGYRVLEARDGPAALRLLEREGAAIDLLFSDVVLPGGLNGEQLSRQARRLVPGLRVLFTTGYARNAIVHHGRLDSGVQLITKPFTFRELAARVREVLDDAAGR</sequence>
<dbReference type="PROSITE" id="PS50109">
    <property type="entry name" value="HIS_KIN"/>
    <property type="match status" value="1"/>
</dbReference>
<reference evidence="14 15" key="1">
    <citation type="submission" date="2012-11" db="EMBL/GenBank/DDBJ databases">
        <title>Whole genome sequence of Acidisphaera rubrifaciens HS-AP3.</title>
        <authorList>
            <person name="Azuma Y."/>
            <person name="Higashiura N."/>
            <person name="Hirakawa H."/>
            <person name="Matsushita K."/>
        </authorList>
    </citation>
    <scope>NUCLEOTIDE SEQUENCE [LARGE SCALE GENOMIC DNA]</scope>
    <source>
        <strain evidence="14 15">HS-AP3</strain>
    </source>
</reference>
<dbReference type="Pfam" id="PF00072">
    <property type="entry name" value="Response_reg"/>
    <property type="match status" value="1"/>
</dbReference>
<dbReference type="PROSITE" id="PS50112">
    <property type="entry name" value="PAS"/>
    <property type="match status" value="1"/>
</dbReference>
<dbReference type="EC" id="2.7.13.3" evidence="3"/>
<protein>
    <recommendedName>
        <fullName evidence="3">histidine kinase</fullName>
        <ecNumber evidence="3">2.7.13.3</ecNumber>
    </recommendedName>
</protein>
<dbReference type="Gene3D" id="1.10.287.130">
    <property type="match status" value="1"/>
</dbReference>
<dbReference type="Gene3D" id="3.30.565.10">
    <property type="entry name" value="Histidine kinase-like ATPase, C-terminal domain"/>
    <property type="match status" value="1"/>
</dbReference>
<dbReference type="PROSITE" id="PS50110">
    <property type="entry name" value="RESPONSE_REGULATORY"/>
    <property type="match status" value="1"/>
</dbReference>
<dbReference type="SUPFAM" id="SSF52172">
    <property type="entry name" value="CheY-like"/>
    <property type="match status" value="1"/>
</dbReference>
<dbReference type="SMART" id="SM00387">
    <property type="entry name" value="HATPase_c"/>
    <property type="match status" value="1"/>
</dbReference>
<accession>A0A0D6P5H2</accession>
<dbReference type="CDD" id="cd00082">
    <property type="entry name" value="HisKA"/>
    <property type="match status" value="1"/>
</dbReference>
<dbReference type="Gene3D" id="3.30.450.20">
    <property type="entry name" value="PAS domain"/>
    <property type="match status" value="2"/>
</dbReference>
<dbReference type="RefSeq" id="WP_052945170.1">
    <property type="nucleotide sequence ID" value="NZ_BANB01000219.1"/>
</dbReference>
<dbReference type="CDD" id="cd16919">
    <property type="entry name" value="HATPase_CckA-like"/>
    <property type="match status" value="1"/>
</dbReference>
<dbReference type="Gene3D" id="3.30.450.40">
    <property type="match status" value="1"/>
</dbReference>
<dbReference type="InterPro" id="IPR005467">
    <property type="entry name" value="His_kinase_dom"/>
</dbReference>
<dbReference type="AlphaFoldDB" id="A0A0D6P5H2"/>
<keyword evidence="6 14" id="KW-0418">Kinase</keyword>
<comment type="caution">
    <text evidence="14">The sequence shown here is derived from an EMBL/GenBank/DDBJ whole genome shotgun (WGS) entry which is preliminary data.</text>
</comment>
<feature type="domain" description="Histidine kinase" evidence="10">
    <location>
        <begin position="493"/>
        <end position="717"/>
    </location>
</feature>
<dbReference type="SMART" id="SM00091">
    <property type="entry name" value="PAS"/>
    <property type="match status" value="1"/>
</dbReference>
<dbReference type="SUPFAM" id="SSF55781">
    <property type="entry name" value="GAF domain-like"/>
    <property type="match status" value="1"/>
</dbReference>
<dbReference type="InterPro" id="IPR001789">
    <property type="entry name" value="Sig_transdc_resp-reg_receiver"/>
</dbReference>
<dbReference type="PANTHER" id="PTHR43065">
    <property type="entry name" value="SENSOR HISTIDINE KINASE"/>
    <property type="match status" value="1"/>
</dbReference>
<dbReference type="Pfam" id="PF00512">
    <property type="entry name" value="HisKA"/>
    <property type="match status" value="1"/>
</dbReference>
<dbReference type="InterPro" id="IPR001610">
    <property type="entry name" value="PAC"/>
</dbReference>
<dbReference type="Pfam" id="PF02518">
    <property type="entry name" value="HATPase_c"/>
    <property type="match status" value="1"/>
</dbReference>
<dbReference type="SMART" id="SM00086">
    <property type="entry name" value="PAC"/>
    <property type="match status" value="2"/>
</dbReference>
<keyword evidence="4 7" id="KW-0597">Phosphoprotein</keyword>
<dbReference type="InterPro" id="IPR000014">
    <property type="entry name" value="PAS"/>
</dbReference>
<keyword evidence="15" id="KW-1185">Reference proteome</keyword>
<dbReference type="PANTHER" id="PTHR43065:SF49">
    <property type="entry name" value="HISTIDINE KINASE"/>
    <property type="match status" value="1"/>
</dbReference>
<evidence type="ECO:0000259" key="9">
    <source>
        <dbReference type="PROSITE" id="PS50046"/>
    </source>
</evidence>
<dbReference type="SMART" id="SM00388">
    <property type="entry name" value="HisKA"/>
    <property type="match status" value="1"/>
</dbReference>